<dbReference type="EMBL" id="LANR01000001">
    <property type="protein sequence ID" value="KJV62010.1"/>
    <property type="molecule type" value="Genomic_DNA"/>
</dbReference>
<dbReference type="Proteomes" id="UP000033556">
    <property type="component" value="Unassembled WGS sequence"/>
</dbReference>
<comment type="caution">
    <text evidence="1">The sequence shown here is derived from an EMBL/GenBank/DDBJ whole genome shotgun (WGS) entry which is preliminary data.</text>
</comment>
<sequence length="47" mass="5270">MKICGFGKKLDNCGVRSTTKIIEYKPANPKDKIPSLSQELVKLLFCN</sequence>
<evidence type="ECO:0000313" key="1">
    <source>
        <dbReference type="EMBL" id="KJV62010.1"/>
    </source>
</evidence>
<keyword evidence="2" id="KW-1185">Reference proteome</keyword>
<protein>
    <submittedName>
        <fullName evidence="1">Uncharacterized protein</fullName>
    </submittedName>
</protein>
<name>A0A0F3N1R2_RICAM</name>
<accession>A0A0F3N1R2</accession>
<dbReference type="AlphaFoldDB" id="A0A0F3N1R2"/>
<gene>
    <name evidence="1" type="ORF">APHACPA_1030</name>
</gene>
<reference evidence="1 2" key="1">
    <citation type="submission" date="2015-01" db="EMBL/GenBank/DDBJ databases">
        <title>Genome Sequencing of Rickettsiales.</title>
        <authorList>
            <person name="Daugherty S.C."/>
            <person name="Su Q."/>
            <person name="Abolude K."/>
            <person name="Beier-Sexton M."/>
            <person name="Carlyon J.A."/>
            <person name="Carter R."/>
            <person name="Day N.P."/>
            <person name="Dumler S.J."/>
            <person name="Dyachenko V."/>
            <person name="Godinez A."/>
            <person name="Kurtti T.J."/>
            <person name="Lichay M."/>
            <person name="Mullins K.E."/>
            <person name="Ott S."/>
            <person name="Pappas-Brown V."/>
            <person name="Paris D.H."/>
            <person name="Patel P."/>
            <person name="Richards A.L."/>
            <person name="Sadzewicz L."/>
            <person name="Sears K."/>
            <person name="Seidman D."/>
            <person name="Sengamalay N."/>
            <person name="Stenos J."/>
            <person name="Tallon L.J."/>
            <person name="Vincent G."/>
            <person name="Fraser C.M."/>
            <person name="Munderloh U."/>
            <person name="Dunning-Hotopp J.C."/>
        </authorList>
    </citation>
    <scope>NUCLEOTIDE SEQUENCE [LARGE SCALE GENOMIC DNA]</scope>
    <source>
        <strain evidence="1 2">Ac/Pa</strain>
    </source>
</reference>
<proteinExistence type="predicted"/>
<organism evidence="1 2">
    <name type="scientific">Rickettsia amblyommatis str. Ac/Pa</name>
    <dbReference type="NCBI Taxonomy" id="1359164"/>
    <lineage>
        <taxon>Bacteria</taxon>
        <taxon>Pseudomonadati</taxon>
        <taxon>Pseudomonadota</taxon>
        <taxon>Alphaproteobacteria</taxon>
        <taxon>Rickettsiales</taxon>
        <taxon>Rickettsiaceae</taxon>
        <taxon>Rickettsieae</taxon>
        <taxon>Rickettsia</taxon>
        <taxon>spotted fever group</taxon>
    </lineage>
</organism>
<evidence type="ECO:0000313" key="2">
    <source>
        <dbReference type="Proteomes" id="UP000033556"/>
    </source>
</evidence>